<sequence>MDDESLSEWVARRDARIGRLRVVPIVPGGGPRASHVSPDAPRLVERWNGHGWEFHVLAANLAEAKRILYPEAAGQPASGPEAAGRPLAPGTGRHRKPRS</sequence>
<evidence type="ECO:0000256" key="1">
    <source>
        <dbReference type="SAM" id="MobiDB-lite"/>
    </source>
</evidence>
<evidence type="ECO:0000313" key="2">
    <source>
        <dbReference type="EMBL" id="MBB1245830.1"/>
    </source>
</evidence>
<evidence type="ECO:0000313" key="3">
    <source>
        <dbReference type="Proteomes" id="UP000766698"/>
    </source>
</evidence>
<gene>
    <name evidence="2" type="ORF">GL263_20060</name>
</gene>
<dbReference type="Proteomes" id="UP000766698">
    <property type="component" value="Unassembled WGS sequence"/>
</dbReference>
<comment type="caution">
    <text evidence="2">The sequence shown here is derived from an EMBL/GenBank/DDBJ whole genome shotgun (WGS) entry which is preliminary data.</text>
</comment>
<dbReference type="RefSeq" id="WP_182857123.1">
    <property type="nucleotide sequence ID" value="NZ_WMLF01000353.1"/>
</dbReference>
<dbReference type="InterPro" id="IPR045733">
    <property type="entry name" value="DUF6087"/>
</dbReference>
<organism evidence="2 3">
    <name type="scientific">Streptomyces durbertensis</name>
    <dbReference type="NCBI Taxonomy" id="2448886"/>
    <lineage>
        <taxon>Bacteria</taxon>
        <taxon>Bacillati</taxon>
        <taxon>Actinomycetota</taxon>
        <taxon>Actinomycetes</taxon>
        <taxon>Kitasatosporales</taxon>
        <taxon>Streptomycetaceae</taxon>
        <taxon>Streptomyces</taxon>
    </lineage>
</organism>
<proteinExistence type="predicted"/>
<keyword evidence="3" id="KW-1185">Reference proteome</keyword>
<dbReference type="Pfam" id="PF19565">
    <property type="entry name" value="DUF6087"/>
    <property type="match status" value="1"/>
</dbReference>
<name>A0ABR6EKH8_9ACTN</name>
<dbReference type="EMBL" id="WMLF01000353">
    <property type="protein sequence ID" value="MBB1245830.1"/>
    <property type="molecule type" value="Genomic_DNA"/>
</dbReference>
<feature type="region of interest" description="Disordered" evidence="1">
    <location>
        <begin position="72"/>
        <end position="99"/>
    </location>
</feature>
<reference evidence="3" key="1">
    <citation type="journal article" date="2020" name="Syst. Appl. Microbiol.">
        <title>Streptomyces alkaliterrae sp. nov., isolated from an alkaline soil, and emended descriptions of Streptomyces alkaliphilus, Streptomyces calidiresistens and Streptomyces durbertensis.</title>
        <authorList>
            <person name="Swiecimska M."/>
            <person name="Golinska P."/>
            <person name="Nouioui I."/>
            <person name="Wypij M."/>
            <person name="Rai M."/>
            <person name="Sangal V."/>
            <person name="Goodfellow M."/>
        </authorList>
    </citation>
    <scope>NUCLEOTIDE SEQUENCE [LARGE SCALE GENOMIC DNA]</scope>
    <source>
        <strain evidence="3">DSM 104538</strain>
    </source>
</reference>
<protein>
    <submittedName>
        <fullName evidence="2">Uncharacterized protein</fullName>
    </submittedName>
</protein>
<accession>A0ABR6EKH8</accession>